<dbReference type="AlphaFoldDB" id="A0A4P8L301"/>
<name>A0A4P8L301_9BACT</name>
<organism evidence="2 3">
    <name type="scientific">Desulfoglaeba alkanexedens ALDC</name>
    <dbReference type="NCBI Taxonomy" id="980445"/>
    <lineage>
        <taxon>Bacteria</taxon>
        <taxon>Pseudomonadati</taxon>
        <taxon>Thermodesulfobacteriota</taxon>
        <taxon>Syntrophobacteria</taxon>
        <taxon>Syntrophobacterales</taxon>
        <taxon>Syntrophobacteraceae</taxon>
        <taxon>Desulfoglaeba</taxon>
    </lineage>
</organism>
<dbReference type="PANTHER" id="PTHR35810">
    <property type="entry name" value="CYTOPLASMIC PROTEIN-RELATED"/>
    <property type="match status" value="1"/>
</dbReference>
<gene>
    <name evidence="2" type="ORF">FDQ92_08070</name>
</gene>
<dbReference type="PROSITE" id="PS51459">
    <property type="entry name" value="FIDO"/>
    <property type="match status" value="1"/>
</dbReference>
<sequence>MKKKVAKPPRCVRGPAASYCQPGGEIVLYQAADGRVQLEVRLERETIWLSLNQMAALFDRDKSVISRHLRNIYREGELDRGATVAFFATVQQEGGRTVSRQVEYYNLDAIIAVGYRVNSKRGTQFRIWATGVLHDHILKGYTVNAQRLAALQQTIRLISNVVDQSSLGGDEAAAMLRVLRDYADALNVLDAYDHGKVPEPEKASKKAEPISLEEARRVVAALREHFGGSGFFGREKDDSLDSSIAAIFQTVDGHELYPSIEEKAAHLLYFVVKNHPFLDGYKRIGAAYDRDYCVDLVELSAFLHATQPEVAEALDLDHDSPIRRKFDLVPKLQLGNTTVQKLQLR</sequence>
<evidence type="ECO:0000313" key="3">
    <source>
        <dbReference type="Proteomes" id="UP000298602"/>
    </source>
</evidence>
<evidence type="ECO:0000259" key="1">
    <source>
        <dbReference type="PROSITE" id="PS51459"/>
    </source>
</evidence>
<reference evidence="2 3" key="2">
    <citation type="submission" date="2019-05" db="EMBL/GenBank/DDBJ databases">
        <authorList>
            <person name="Suflita J.M."/>
            <person name="Marks C.R."/>
        </authorList>
    </citation>
    <scope>NUCLEOTIDE SEQUENCE [LARGE SCALE GENOMIC DNA]</scope>
    <source>
        <strain evidence="2 3">ALDC</strain>
    </source>
</reference>
<keyword evidence="3" id="KW-1185">Reference proteome</keyword>
<dbReference type="PANTHER" id="PTHR35810:SF1">
    <property type="entry name" value="CYTOPLASMIC PROTEIN"/>
    <property type="match status" value="1"/>
</dbReference>
<dbReference type="Pfam" id="PF13310">
    <property type="entry name" value="Virulence_RhuM"/>
    <property type="match status" value="1"/>
</dbReference>
<dbReference type="OrthoDB" id="9802752at2"/>
<evidence type="ECO:0000313" key="2">
    <source>
        <dbReference type="EMBL" id="QCQ22124.1"/>
    </source>
</evidence>
<dbReference type="Pfam" id="PF02661">
    <property type="entry name" value="Fic"/>
    <property type="match status" value="1"/>
</dbReference>
<accession>A0A4P8L301</accession>
<dbReference type="EMBL" id="CP040098">
    <property type="protein sequence ID" value="QCQ22124.1"/>
    <property type="molecule type" value="Genomic_DNA"/>
</dbReference>
<proteinExistence type="predicted"/>
<dbReference type="InterPro" id="IPR053737">
    <property type="entry name" value="Type_II_TA_Toxin"/>
</dbReference>
<dbReference type="RefSeq" id="WP_137424093.1">
    <property type="nucleotide sequence ID" value="NZ_CP040098.1"/>
</dbReference>
<feature type="domain" description="Fido" evidence="1">
    <location>
        <begin position="210"/>
        <end position="334"/>
    </location>
</feature>
<dbReference type="Proteomes" id="UP000298602">
    <property type="component" value="Chromosome"/>
</dbReference>
<dbReference type="Gene3D" id="1.20.120.1870">
    <property type="entry name" value="Fic/DOC protein, Fido domain"/>
    <property type="match status" value="1"/>
</dbReference>
<reference evidence="2 3" key="1">
    <citation type="submission" date="2019-05" db="EMBL/GenBank/DDBJ databases">
        <title>The Complete Genome Sequence of the n-alkane-degrading Desulfoglaeba alkanexedens ALDC reveals multiple alkylsuccinate synthase gene clusters.</title>
        <authorList>
            <person name="Callaghan A.V."/>
            <person name="Davidova I.A."/>
            <person name="Duncan K.E."/>
            <person name="Morris B."/>
            <person name="McInerney M.J."/>
        </authorList>
    </citation>
    <scope>NUCLEOTIDE SEQUENCE [LARGE SCALE GENOMIC DNA]</scope>
    <source>
        <strain evidence="2 3">ALDC</strain>
    </source>
</reference>
<dbReference type="KEGG" id="dax:FDQ92_08070"/>
<dbReference type="InterPro" id="IPR011204">
    <property type="entry name" value="Virulence_RhuM-like"/>
</dbReference>
<dbReference type="InterPro" id="IPR003812">
    <property type="entry name" value="Fido"/>
</dbReference>
<protein>
    <submittedName>
        <fullName evidence="2">Fic/DOC family protein</fullName>
    </submittedName>
</protein>